<sequence length="271" mass="30698">MSNTIFARPETFGDVRQTLAEIDRLEKDQYTVLDPGHPVYLEPVDIWVRPASDFTDPDSVRAEIGSDFAVSRFVELWHIETGKYTPFSSVPDGYVASHLEALPVAQRNNWMHPNAVTRIGDYLMVGLGQWYCVGERVLDGEPAFEFVSPAEMLRRDEVEKQQYLPAALKHKPSWATKTQISEVLADSVEVFYESAQFVESERNCRESATLSQRALFSKQGELIEMGPIAPFLTAPEIYLDTDHVAPRDIRNFAHALYRMAVVLEDALEEAN</sequence>
<dbReference type="Proteomes" id="UP000293519">
    <property type="component" value="Unassembled WGS sequence"/>
</dbReference>
<evidence type="ECO:0000313" key="1">
    <source>
        <dbReference type="EMBL" id="RZS58965.1"/>
    </source>
</evidence>
<gene>
    <name evidence="1" type="ORF">EV141_0178</name>
</gene>
<keyword evidence="2" id="KW-1185">Reference proteome</keyword>
<reference evidence="1 2" key="1">
    <citation type="journal article" date="2015" name="Stand. Genomic Sci.">
        <title>Genomic Encyclopedia of Bacterial and Archaeal Type Strains, Phase III: the genomes of soil and plant-associated and newly described type strains.</title>
        <authorList>
            <person name="Whitman W.B."/>
            <person name="Woyke T."/>
            <person name="Klenk H.P."/>
            <person name="Zhou Y."/>
            <person name="Lilburn T.G."/>
            <person name="Beck B.J."/>
            <person name="De Vos P."/>
            <person name="Vandamme P."/>
            <person name="Eisen J.A."/>
            <person name="Garrity G."/>
            <person name="Hugenholtz P."/>
            <person name="Kyrpides N.C."/>
        </authorList>
    </citation>
    <scope>NUCLEOTIDE SEQUENCE [LARGE SCALE GENOMIC DNA]</scope>
    <source>
        <strain evidence="1 2">CV2</strain>
    </source>
</reference>
<accession>A0A4Q7LV07</accession>
<comment type="caution">
    <text evidence="1">The sequence shown here is derived from an EMBL/GenBank/DDBJ whole genome shotgun (WGS) entry which is preliminary data.</text>
</comment>
<name>A0A4Q7LV07_9MICO</name>
<dbReference type="EMBL" id="SGWW01000001">
    <property type="protein sequence ID" value="RZS58965.1"/>
    <property type="molecule type" value="Genomic_DNA"/>
</dbReference>
<dbReference type="AlphaFoldDB" id="A0A4Q7LV07"/>
<protein>
    <submittedName>
        <fullName evidence="1">Uncharacterized protein</fullName>
    </submittedName>
</protein>
<evidence type="ECO:0000313" key="2">
    <source>
        <dbReference type="Proteomes" id="UP000293519"/>
    </source>
</evidence>
<organism evidence="1 2">
    <name type="scientific">Microcella putealis</name>
    <dbReference type="NCBI Taxonomy" id="337005"/>
    <lineage>
        <taxon>Bacteria</taxon>
        <taxon>Bacillati</taxon>
        <taxon>Actinomycetota</taxon>
        <taxon>Actinomycetes</taxon>
        <taxon>Micrococcales</taxon>
        <taxon>Microbacteriaceae</taxon>
        <taxon>Microcella</taxon>
    </lineage>
</organism>
<proteinExistence type="predicted"/>
<dbReference type="RefSeq" id="WP_130484098.1">
    <property type="nucleotide sequence ID" value="NZ_SGWW01000001.1"/>
</dbReference>